<dbReference type="GO" id="GO:0006623">
    <property type="term" value="P:protein targeting to vacuole"/>
    <property type="evidence" value="ECO:0007669"/>
    <property type="project" value="TreeGrafter"/>
</dbReference>
<dbReference type="Pfam" id="PF01602">
    <property type="entry name" value="Adaptin_N"/>
    <property type="match status" value="1"/>
</dbReference>
<feature type="region of interest" description="Disordered" evidence="9">
    <location>
        <begin position="688"/>
        <end position="765"/>
    </location>
</feature>
<keyword evidence="7" id="KW-0472">Membrane</keyword>
<comment type="function">
    <text evidence="8">Part of the AP-3 complex, an adaptor-related complex which is not clathrin-associated. The complex is associated with the Golgi region as well as more peripheral structures. It facilitates the budding of vesicles from the Golgi membrane.</text>
</comment>
<evidence type="ECO:0000256" key="1">
    <source>
        <dbReference type="ARBA" id="ARBA00004145"/>
    </source>
</evidence>
<sequence>MLSFQIQSSEVLARLKPFGITFEKSLSDLIKGIRSHSKESPESLLAFLDNAIQECKVELTTTDFEVKATAVLKLAYLEMYGFDMSWCNFQILEVMSSAKFQQKRIGYLAATQSFKSEQDLLILATNQFKKDLNSHNHIEVGLALSGIATIVTANLAKDIVDDVVMKLNHLKPYIRKKAVLALYKVILQYPESIRAALPRVIEKLDDPDVSVVSATLTVVCEISKKNPNIFIGYLPKFFNILESTSNNWLTIRVLKLFQSLLKIEPRMKKKILPSILNLMAKTEATSLVYECISCIVNGGMLSVDSSKDKEIAKQCINHIMKFFETRDSNLKFVGLIALINILKLFPEFMHKIKDVSAEIMNCLTDKDLIIKRKALEICQYLVTEDNIANIVKVLLLQLVPEENDYRIPEDLKLEITDKILEIASQDNYSNIPNFKWYVTALKELVSLTLLLLADNGAGTSVALSESAAMTIAIKLGREFKSLAVRVPSIRPFILNKVIVPYCNDSKPLYLCPLLMRDLYWILGEYISEIGQDEDESDDSSSPLGDKVRLFNTFVNNYIDKELNTNQFPVSSAIVNLSDSSVLVIYIQTLVKLLSGIIDDYQELYLNFGKLPYKNFGEIELFVWKAVTFLENWENHSDYEVQERTLSWLEFLKLCLDAMRVKDLISLDRLKTEEIAYYKKAALTNSKSATQVDSEIEEDGSSSEEEIDDQDMLELESESSDESADEADEDNEGDEVNEDNEDKDKESEEVEIKRTDETASVEDKEDKELPQLLATILRSFFKAYRLNPISATAQRRIPLPEDLDLDAQINDPPAFCLVTSEPESGTEDNESADELQASSESEAGYDDRALKERLERLKDDPYYITPKSKLKTPKHRQKIFGVDDSNSMALSERVSLASPPVERIKKSKKPKKMKKEKVIVLDEETLGGPDLEEKVEKKKKTTKLFSNNFNLEDINMNAPQVTGEGEVEDKKDFEYDVDLGAFRAELEKKAKKKAQREERKKAERDERKKAERAEKKKLKKNNEEVQHREDEVTGKVAADEPENDESTALPQKSREVSVEPIHEVNTADKVVTVPKKKTKKKKRATILD</sequence>
<feature type="compositionally biased region" description="Basic and acidic residues" evidence="9">
    <location>
        <begin position="1051"/>
        <end position="1065"/>
    </location>
</feature>
<dbReference type="InterPro" id="IPR016024">
    <property type="entry name" value="ARM-type_fold"/>
</dbReference>
<dbReference type="InterPro" id="IPR002553">
    <property type="entry name" value="Clathrin/coatomer_adapt-like_N"/>
</dbReference>
<evidence type="ECO:0000256" key="3">
    <source>
        <dbReference type="ARBA" id="ARBA00015717"/>
    </source>
</evidence>
<dbReference type="Proteomes" id="UP000182334">
    <property type="component" value="Chromosome VI"/>
</dbReference>
<feature type="compositionally biased region" description="Acidic residues" evidence="9">
    <location>
        <begin position="823"/>
        <end position="832"/>
    </location>
</feature>
<dbReference type="GO" id="GO:0010008">
    <property type="term" value="C:endosome membrane"/>
    <property type="evidence" value="ECO:0007669"/>
    <property type="project" value="TreeGrafter"/>
</dbReference>
<dbReference type="PIRSF" id="PIRSF037092">
    <property type="entry name" value="AP3_complex_delta"/>
    <property type="match status" value="1"/>
</dbReference>
<protein>
    <recommendedName>
        <fullName evidence="3 8">AP-3 complex subunit delta</fullName>
    </recommendedName>
</protein>
<feature type="compositionally biased region" description="Basic and acidic residues" evidence="9">
    <location>
        <begin position="994"/>
        <end position="1032"/>
    </location>
</feature>
<feature type="region of interest" description="Disordered" evidence="9">
    <location>
        <begin position="987"/>
        <end position="1087"/>
    </location>
</feature>
<organism evidence="11 12">
    <name type="scientific">Sungouiella intermedia</name>
    <dbReference type="NCBI Taxonomy" id="45354"/>
    <lineage>
        <taxon>Eukaryota</taxon>
        <taxon>Fungi</taxon>
        <taxon>Dikarya</taxon>
        <taxon>Ascomycota</taxon>
        <taxon>Saccharomycotina</taxon>
        <taxon>Pichiomycetes</taxon>
        <taxon>Metschnikowiaceae</taxon>
        <taxon>Sungouiella</taxon>
    </lineage>
</organism>
<accession>A0A1L0C1W5</accession>
<dbReference type="GO" id="GO:0030123">
    <property type="term" value="C:AP-3 adaptor complex"/>
    <property type="evidence" value="ECO:0007669"/>
    <property type="project" value="InterPro"/>
</dbReference>
<evidence type="ECO:0000256" key="4">
    <source>
        <dbReference type="ARBA" id="ARBA00022448"/>
    </source>
</evidence>
<dbReference type="PANTHER" id="PTHR22781">
    <property type="entry name" value="DELTA ADAPTIN-RELATED"/>
    <property type="match status" value="1"/>
</dbReference>
<dbReference type="AlphaFoldDB" id="A0A1L0C1W5"/>
<keyword evidence="8" id="KW-0333">Golgi apparatus</keyword>
<feature type="compositionally biased region" description="Acidic residues" evidence="9">
    <location>
        <begin position="693"/>
        <end position="740"/>
    </location>
</feature>
<reference evidence="11 12" key="1">
    <citation type="submission" date="2016-10" db="EMBL/GenBank/DDBJ databases">
        <authorList>
            <person name="de Groot N.N."/>
        </authorList>
    </citation>
    <scope>NUCLEOTIDE SEQUENCE [LARGE SCALE GENOMIC DNA]</scope>
    <source>
        <strain evidence="11 12">CBS 141442</strain>
    </source>
</reference>
<dbReference type="GO" id="GO:0005794">
    <property type="term" value="C:Golgi apparatus"/>
    <property type="evidence" value="ECO:0007669"/>
    <property type="project" value="UniProtKB-SubCell"/>
</dbReference>
<name>A0A1L0C1W5_9ASCO</name>
<evidence type="ECO:0000256" key="2">
    <source>
        <dbReference type="ARBA" id="ARBA00006613"/>
    </source>
</evidence>
<keyword evidence="4 8" id="KW-0813">Transport</keyword>
<dbReference type="GO" id="GO:0006896">
    <property type="term" value="P:Golgi to vacuole transport"/>
    <property type="evidence" value="ECO:0007669"/>
    <property type="project" value="TreeGrafter"/>
</dbReference>
<feature type="compositionally biased region" description="Basic and acidic residues" evidence="9">
    <location>
        <begin position="741"/>
        <end position="765"/>
    </location>
</feature>
<evidence type="ECO:0000259" key="10">
    <source>
        <dbReference type="Pfam" id="PF01602"/>
    </source>
</evidence>
<dbReference type="OrthoDB" id="10264595at2759"/>
<dbReference type="InterPro" id="IPR017105">
    <property type="entry name" value="AP3_complex_dsu"/>
</dbReference>
<dbReference type="Gene3D" id="1.25.10.10">
    <property type="entry name" value="Leucine-rich Repeat Variant"/>
    <property type="match status" value="1"/>
</dbReference>
<comment type="similarity">
    <text evidence="2 8">Belongs to the adaptor complexes large subunit family.</text>
</comment>
<dbReference type="PANTHER" id="PTHR22781:SF12">
    <property type="entry name" value="AP-3 COMPLEX SUBUNIT DELTA-1"/>
    <property type="match status" value="1"/>
</dbReference>
<comment type="subunit">
    <text evidence="8">Adaptor protein complex 3 (AP-3) is a heterotetramer.</text>
</comment>
<evidence type="ECO:0000313" key="12">
    <source>
        <dbReference type="Proteomes" id="UP000182334"/>
    </source>
</evidence>
<keyword evidence="5" id="KW-0677">Repeat</keyword>
<feature type="domain" description="Clathrin/coatomer adaptor adaptin-like N-terminal" evidence="10">
    <location>
        <begin position="53"/>
        <end position="652"/>
    </location>
</feature>
<gene>
    <name evidence="11" type="ORF">SAMEA4029010_CIC11G00000004431</name>
</gene>
<dbReference type="EMBL" id="LT635761">
    <property type="protein sequence ID" value="SGZ57585.1"/>
    <property type="molecule type" value="Genomic_DNA"/>
</dbReference>
<dbReference type="STRING" id="45354.A0A1L0C1W5"/>
<evidence type="ECO:0000256" key="6">
    <source>
        <dbReference type="ARBA" id="ARBA00022927"/>
    </source>
</evidence>
<evidence type="ECO:0000256" key="9">
    <source>
        <dbReference type="SAM" id="MobiDB-lite"/>
    </source>
</evidence>
<keyword evidence="12" id="KW-1185">Reference proteome</keyword>
<dbReference type="FunFam" id="1.25.10.10:FF:000251">
    <property type="entry name" value="AP-3 complex subunit delta"/>
    <property type="match status" value="1"/>
</dbReference>
<dbReference type="SUPFAM" id="SSF48371">
    <property type="entry name" value="ARM repeat"/>
    <property type="match status" value="1"/>
</dbReference>
<evidence type="ECO:0000256" key="5">
    <source>
        <dbReference type="ARBA" id="ARBA00022737"/>
    </source>
</evidence>
<keyword evidence="6 8" id="KW-0653">Protein transport</keyword>
<evidence type="ECO:0000256" key="8">
    <source>
        <dbReference type="PIRNR" id="PIRNR037092"/>
    </source>
</evidence>
<evidence type="ECO:0000313" key="11">
    <source>
        <dbReference type="EMBL" id="SGZ57585.1"/>
    </source>
</evidence>
<evidence type="ECO:0000256" key="7">
    <source>
        <dbReference type="ARBA" id="ARBA00023136"/>
    </source>
</evidence>
<dbReference type="GO" id="GO:0030665">
    <property type="term" value="C:clathrin-coated vesicle membrane"/>
    <property type="evidence" value="ECO:0007669"/>
    <property type="project" value="UniProtKB-SubCell"/>
</dbReference>
<feature type="region of interest" description="Disordered" evidence="9">
    <location>
        <begin position="814"/>
        <end position="850"/>
    </location>
</feature>
<proteinExistence type="inferred from homology"/>
<comment type="subcellular location">
    <subcellularLocation>
        <location evidence="1">Cytoplasmic vesicle</location>
        <location evidence="1">Clathrin-coated vesicle membrane</location>
        <topology evidence="1">Peripheral membrane protein</topology>
        <orientation evidence="1">Cytoplasmic side</orientation>
    </subcellularLocation>
    <subcellularLocation>
        <location evidence="8">Golgi apparatus</location>
    </subcellularLocation>
</comment>
<feature type="compositionally biased region" description="Basic residues" evidence="9">
    <location>
        <begin position="1073"/>
        <end position="1087"/>
    </location>
</feature>
<dbReference type="InterPro" id="IPR011989">
    <property type="entry name" value="ARM-like"/>
</dbReference>